<dbReference type="Gene3D" id="1.25.10.10">
    <property type="entry name" value="Leucine-rich Repeat Variant"/>
    <property type="match status" value="2"/>
</dbReference>
<keyword evidence="5" id="KW-0256">Endoplasmic reticulum</keyword>
<dbReference type="InterPro" id="IPR040144">
    <property type="entry name" value="RAP1GDS1"/>
</dbReference>
<dbReference type="PANTHER" id="PTHR10957">
    <property type="entry name" value="RAP1 GTPASE-GDP DISSOCIATION STIMULATOR 1"/>
    <property type="match status" value="1"/>
</dbReference>
<name>A0A7K6I1W5_9PASS</name>
<accession>A0A7K6I1W5</accession>
<keyword evidence="4" id="KW-0963">Cytoplasm</keyword>
<evidence type="ECO:0000256" key="7">
    <source>
        <dbReference type="PROSITE-ProRule" id="PRU00259"/>
    </source>
</evidence>
<dbReference type="GO" id="GO:0005085">
    <property type="term" value="F:guanyl-nucleotide exchange factor activity"/>
    <property type="evidence" value="ECO:0007669"/>
    <property type="project" value="InterPro"/>
</dbReference>
<evidence type="ECO:0000256" key="5">
    <source>
        <dbReference type="ARBA" id="ARBA00022824"/>
    </source>
</evidence>
<comment type="caution">
    <text evidence="8">The sequence shown here is derived from an EMBL/GenBank/DDBJ whole genome shotgun (WGS) entry which is preliminary data.</text>
</comment>
<dbReference type="GO" id="GO:0005739">
    <property type="term" value="C:mitochondrion"/>
    <property type="evidence" value="ECO:0007669"/>
    <property type="project" value="UniProtKB-SubCell"/>
</dbReference>
<evidence type="ECO:0000256" key="3">
    <source>
        <dbReference type="ARBA" id="ARBA00004514"/>
    </source>
</evidence>
<feature type="repeat" description="ARM" evidence="7">
    <location>
        <begin position="68"/>
        <end position="107"/>
    </location>
</feature>
<dbReference type="InterPro" id="IPR016024">
    <property type="entry name" value="ARM-type_fold"/>
</dbReference>
<dbReference type="PROSITE" id="PS50176">
    <property type="entry name" value="ARM_REPEAT"/>
    <property type="match status" value="2"/>
</dbReference>
<gene>
    <name evidence="8" type="primary">Rap1gds1_1</name>
    <name evidence="8" type="ORF">DASBRO_R01733</name>
</gene>
<feature type="repeat" description="ARM" evidence="7">
    <location>
        <begin position="248"/>
        <end position="280"/>
    </location>
</feature>
<evidence type="ECO:0000256" key="4">
    <source>
        <dbReference type="ARBA" id="ARBA00022490"/>
    </source>
</evidence>
<reference evidence="8 9" key="1">
    <citation type="submission" date="2019-09" db="EMBL/GenBank/DDBJ databases">
        <title>Bird 10,000 Genomes (B10K) Project - Family phase.</title>
        <authorList>
            <person name="Zhang G."/>
        </authorList>
    </citation>
    <scope>NUCLEOTIDE SEQUENCE [LARGE SCALE GENOMIC DNA]</scope>
    <source>
        <strain evidence="8">B10K-DU-029-49</strain>
        <tissue evidence="8">Liver</tissue>
    </source>
</reference>
<feature type="non-terminal residue" evidence="8">
    <location>
        <position position="1"/>
    </location>
</feature>
<evidence type="ECO:0000256" key="6">
    <source>
        <dbReference type="ARBA" id="ARBA00023128"/>
    </source>
</evidence>
<dbReference type="InterPro" id="IPR011989">
    <property type="entry name" value="ARM-like"/>
</dbReference>
<protein>
    <submittedName>
        <fullName evidence="8">GDS1 protein</fullName>
    </submittedName>
</protein>
<evidence type="ECO:0000256" key="1">
    <source>
        <dbReference type="ARBA" id="ARBA00004173"/>
    </source>
</evidence>
<dbReference type="AlphaFoldDB" id="A0A7K6I1W5"/>
<evidence type="ECO:0000313" key="9">
    <source>
        <dbReference type="Proteomes" id="UP000521322"/>
    </source>
</evidence>
<dbReference type="Proteomes" id="UP000521322">
    <property type="component" value="Unassembled WGS sequence"/>
</dbReference>
<dbReference type="GO" id="GO:0005829">
    <property type="term" value="C:cytosol"/>
    <property type="evidence" value="ECO:0007669"/>
    <property type="project" value="UniProtKB-SubCell"/>
</dbReference>
<evidence type="ECO:0000313" key="8">
    <source>
        <dbReference type="EMBL" id="NWV81727.1"/>
    </source>
</evidence>
<dbReference type="EMBL" id="VZRN01004407">
    <property type="protein sequence ID" value="NWV81727.1"/>
    <property type="molecule type" value="Genomic_DNA"/>
</dbReference>
<dbReference type="SUPFAM" id="SSF48371">
    <property type="entry name" value="ARM repeat"/>
    <property type="match status" value="1"/>
</dbReference>
<keyword evidence="9" id="KW-1185">Reference proteome</keyword>
<evidence type="ECO:0000256" key="2">
    <source>
        <dbReference type="ARBA" id="ARBA00004240"/>
    </source>
</evidence>
<feature type="non-terminal residue" evidence="8">
    <location>
        <position position="498"/>
    </location>
</feature>
<proteinExistence type="predicted"/>
<dbReference type="Pfam" id="PF00514">
    <property type="entry name" value="Arm"/>
    <property type="match status" value="2"/>
</dbReference>
<dbReference type="GO" id="GO:0005783">
    <property type="term" value="C:endoplasmic reticulum"/>
    <property type="evidence" value="ECO:0007669"/>
    <property type="project" value="UniProtKB-SubCell"/>
</dbReference>
<organism evidence="8 9">
    <name type="scientific">Dasyornis broadbenti</name>
    <name type="common">rufous bristle-bird</name>
    <dbReference type="NCBI Taxonomy" id="243059"/>
    <lineage>
        <taxon>Eukaryota</taxon>
        <taxon>Metazoa</taxon>
        <taxon>Chordata</taxon>
        <taxon>Craniata</taxon>
        <taxon>Vertebrata</taxon>
        <taxon>Euteleostomi</taxon>
        <taxon>Archelosauria</taxon>
        <taxon>Archosauria</taxon>
        <taxon>Dinosauria</taxon>
        <taxon>Saurischia</taxon>
        <taxon>Theropoda</taxon>
        <taxon>Coelurosauria</taxon>
        <taxon>Aves</taxon>
        <taxon>Neognathae</taxon>
        <taxon>Neoaves</taxon>
        <taxon>Telluraves</taxon>
        <taxon>Australaves</taxon>
        <taxon>Passeriformes</taxon>
        <taxon>Meliphagoidea</taxon>
        <taxon>Dasyornithidae</taxon>
        <taxon>Dasyornis</taxon>
    </lineage>
</organism>
<sequence length="498" mass="54591">CAVKAAHVLSEIAKNEEMKKPCIEAGLVPTLIPLLESTDQETLLHAGRAIGRICYDNRGLQEELVKVGVIPSLVRILTDYAESEPLVHVALLALYNLADLDSAKEALSMTKVAEQLVKQLRRAESHERLEIVFEVLQALAENDALKVQLVEAGVPEVLSEILLRLQGSSQAEDTCIVKAASDLIVSLLLGGEHVVFLYSIHTLLPFFNKQPSQAIVLILARHENSQGKDSLNSQFTLNGNCLRMVQLGVIHQLLDLLEKHVQSEDTSVQQAALSALQNLAIPVVSKVQMLEEGVAERIEALLRSESPPVQFKLLGTLRMLADGQAEAAEILGQDPLLLNRLVQWCNESDHSGLCGEANRLLASILHHNRSQEVVKAIQAAQGVKHLVSMTTSEHAAMQNEALNALAIASAIDLETLEESFKESQLVQSLHKLLKDDNTSPEVKYNSMGLLCRLVNSGDLRQEIEKDKIKDTLEQLCSHSNANVVKEAITTLQVLRGET</sequence>
<comment type="subcellular location">
    <subcellularLocation>
        <location evidence="3">Cytoplasm</location>
        <location evidence="3">Cytosol</location>
    </subcellularLocation>
    <subcellularLocation>
        <location evidence="2">Endoplasmic reticulum</location>
    </subcellularLocation>
    <subcellularLocation>
        <location evidence="1">Mitochondrion</location>
    </subcellularLocation>
</comment>
<dbReference type="SMART" id="SM00185">
    <property type="entry name" value="ARM"/>
    <property type="match status" value="6"/>
</dbReference>
<dbReference type="InterPro" id="IPR000225">
    <property type="entry name" value="Armadillo"/>
</dbReference>
<keyword evidence="6" id="KW-0496">Mitochondrion</keyword>